<keyword evidence="1" id="KW-1133">Transmembrane helix</keyword>
<gene>
    <name evidence="2" type="ORF">LZY01_22050</name>
</gene>
<keyword evidence="3" id="KW-1185">Reference proteome</keyword>
<accession>A0ABQ0X051</accession>
<comment type="caution">
    <text evidence="2">The sequence shown here is derived from an EMBL/GenBank/DDBJ whole genome shotgun (WGS) entry which is preliminary data.</text>
</comment>
<keyword evidence="1" id="KW-0812">Transmembrane</keyword>
<protein>
    <recommendedName>
        <fullName evidence="4">DUF1056 family protein</fullName>
    </recommendedName>
</protein>
<keyword evidence="1" id="KW-0472">Membrane</keyword>
<dbReference type="RefSeq" id="WP_057731756.1">
    <property type="nucleotide sequence ID" value="NZ_BJZK01000034.1"/>
</dbReference>
<dbReference type="Proteomes" id="UP000321794">
    <property type="component" value="Unassembled WGS sequence"/>
</dbReference>
<evidence type="ECO:0000313" key="2">
    <source>
        <dbReference type="EMBL" id="GEO73037.1"/>
    </source>
</evidence>
<feature type="transmembrane region" description="Helical" evidence="1">
    <location>
        <begin position="38"/>
        <end position="56"/>
    </location>
</feature>
<organism evidence="2 3">
    <name type="scientific">Levilactobacillus zymae</name>
    <dbReference type="NCBI Taxonomy" id="267363"/>
    <lineage>
        <taxon>Bacteria</taxon>
        <taxon>Bacillati</taxon>
        <taxon>Bacillota</taxon>
        <taxon>Bacilli</taxon>
        <taxon>Lactobacillales</taxon>
        <taxon>Lactobacillaceae</taxon>
        <taxon>Levilactobacillus</taxon>
    </lineage>
</organism>
<dbReference type="EMBL" id="BJZK01000034">
    <property type="protein sequence ID" value="GEO73037.1"/>
    <property type="molecule type" value="Genomic_DNA"/>
</dbReference>
<name>A0ABQ0X051_9LACO</name>
<evidence type="ECO:0000313" key="3">
    <source>
        <dbReference type="Proteomes" id="UP000321794"/>
    </source>
</evidence>
<feature type="transmembrane region" description="Helical" evidence="1">
    <location>
        <begin position="12"/>
        <end position="32"/>
    </location>
</feature>
<evidence type="ECO:0008006" key="4">
    <source>
        <dbReference type="Google" id="ProtNLM"/>
    </source>
</evidence>
<sequence length="62" mass="6930">MRLGFNGTFYKNFYFWLGIVFLLVTVLENVYLNVAYNVGGVGAGLLFTLMGVFSVAGKRTRN</sequence>
<evidence type="ECO:0000256" key="1">
    <source>
        <dbReference type="SAM" id="Phobius"/>
    </source>
</evidence>
<reference evidence="2 3" key="1">
    <citation type="submission" date="2019-07" db="EMBL/GenBank/DDBJ databases">
        <title>Whole genome shotgun sequence of Lactobacillus zymae NBRC 107157.</title>
        <authorList>
            <person name="Hosoyama A."/>
            <person name="Uohara A."/>
            <person name="Ohji S."/>
            <person name="Ichikawa N."/>
        </authorList>
    </citation>
    <scope>NUCLEOTIDE SEQUENCE [LARGE SCALE GENOMIC DNA]</scope>
    <source>
        <strain evidence="2 3">NBRC 107157</strain>
    </source>
</reference>
<proteinExistence type="predicted"/>